<sequence>MTDIKRKAGSSKNRQNLQSSRSLAEMYATYEQYLDHLVNLLDKVDEFVSAVHVDRINISPMVSVTTPIKWPHNVLARYRVARKKFVGAQAAIAFPGSYADSRVETRTLNCTTLNQMPSLSASELSSEVLRAGEYIEYYTPLHVQGDRRGHRISRVLRIDGDAEFLLSLDTDEILPVTWFVKRYADADATQYLVNVTKWRKIRTLTHLSGSVASNEELSPREAFVAILRNIRDSVSIGTEAVANLPAEGSIENPIVPDED</sequence>
<proteinExistence type="predicted"/>
<reference evidence="1" key="1">
    <citation type="submission" date="2018-10" db="EMBL/GenBank/DDBJ databases">
        <title>Effector identification in a new, highly contiguous assembly of the strawberry crown rot pathogen Phytophthora cactorum.</title>
        <authorList>
            <person name="Armitage A.D."/>
            <person name="Nellist C.F."/>
            <person name="Bates H."/>
            <person name="Vickerstaff R.J."/>
            <person name="Harrison R.J."/>
        </authorList>
    </citation>
    <scope>NUCLEOTIDE SEQUENCE</scope>
    <source>
        <strain evidence="1">4040</strain>
    </source>
</reference>
<comment type="caution">
    <text evidence="1">The sequence shown here is derived from an EMBL/GenBank/DDBJ whole genome shotgun (WGS) entry which is preliminary data.</text>
</comment>
<organism evidence="1 2">
    <name type="scientific">Phytophthora cactorum</name>
    <dbReference type="NCBI Taxonomy" id="29920"/>
    <lineage>
        <taxon>Eukaryota</taxon>
        <taxon>Sar</taxon>
        <taxon>Stramenopiles</taxon>
        <taxon>Oomycota</taxon>
        <taxon>Peronosporomycetes</taxon>
        <taxon>Peronosporales</taxon>
        <taxon>Peronosporaceae</taxon>
        <taxon>Phytophthora</taxon>
    </lineage>
</organism>
<dbReference type="AlphaFoldDB" id="A0A8T1DCV0"/>
<dbReference type="Proteomes" id="UP000736787">
    <property type="component" value="Unassembled WGS sequence"/>
</dbReference>
<dbReference type="EMBL" id="RCMK01000283">
    <property type="protein sequence ID" value="KAG2938576.1"/>
    <property type="molecule type" value="Genomic_DNA"/>
</dbReference>
<dbReference type="VEuPathDB" id="FungiDB:PC110_g12462"/>
<gene>
    <name evidence="1" type="ORF">PC117_g11165</name>
</gene>
<evidence type="ECO:0000313" key="2">
    <source>
        <dbReference type="Proteomes" id="UP000736787"/>
    </source>
</evidence>
<evidence type="ECO:0000313" key="1">
    <source>
        <dbReference type="EMBL" id="KAG2938576.1"/>
    </source>
</evidence>
<name>A0A8T1DCV0_9STRA</name>
<protein>
    <submittedName>
        <fullName evidence="1">Uncharacterized protein</fullName>
    </submittedName>
</protein>
<accession>A0A8T1DCV0</accession>